<evidence type="ECO:0000313" key="2">
    <source>
        <dbReference type="Proteomes" id="UP001556118"/>
    </source>
</evidence>
<reference evidence="1 2" key="1">
    <citation type="submission" date="2024-06" db="EMBL/GenBank/DDBJ databases">
        <title>Novosphingobium rhizovicinus M1R2S20.</title>
        <authorList>
            <person name="Sun J.-Q."/>
        </authorList>
    </citation>
    <scope>NUCLEOTIDE SEQUENCE [LARGE SCALE GENOMIC DNA]</scope>
    <source>
        <strain evidence="1 2">M1R2S20</strain>
    </source>
</reference>
<accession>A0ABV3RCA7</accession>
<gene>
    <name evidence="1" type="ORF">ABUH87_07935</name>
</gene>
<dbReference type="Proteomes" id="UP001556118">
    <property type="component" value="Unassembled WGS sequence"/>
</dbReference>
<proteinExistence type="predicted"/>
<evidence type="ECO:0000313" key="1">
    <source>
        <dbReference type="EMBL" id="MEW9855110.1"/>
    </source>
</evidence>
<dbReference type="SUPFAM" id="SSF51182">
    <property type="entry name" value="RmlC-like cupins"/>
    <property type="match status" value="1"/>
</dbReference>
<organism evidence="1 2">
    <name type="scientific">Novosphingobium rhizovicinum</name>
    <dbReference type="NCBI Taxonomy" id="3228928"/>
    <lineage>
        <taxon>Bacteria</taxon>
        <taxon>Pseudomonadati</taxon>
        <taxon>Pseudomonadota</taxon>
        <taxon>Alphaproteobacteria</taxon>
        <taxon>Sphingomonadales</taxon>
        <taxon>Sphingomonadaceae</taxon>
        <taxon>Novosphingobium</taxon>
    </lineage>
</organism>
<dbReference type="Gene3D" id="2.60.120.10">
    <property type="entry name" value="Jelly Rolls"/>
    <property type="match status" value="1"/>
</dbReference>
<dbReference type="RefSeq" id="WP_367772267.1">
    <property type="nucleotide sequence ID" value="NZ_JBFNXR010000022.1"/>
</dbReference>
<dbReference type="InterPro" id="IPR014710">
    <property type="entry name" value="RmlC-like_jellyroll"/>
</dbReference>
<name>A0ABV3RCA7_9SPHN</name>
<sequence>MPSAYPRQDDLVDANDLSTHPVHLGSGGKAVPQPPFTGAEWYESYAARVTADGPDGRLVSVYDFSEDWEMHPAGDELVVCLEGEITLIQERLDGSFHAETLRPYQYAVNAAGVWHTANVSGSARALFITSGLGTEHRSR</sequence>
<keyword evidence="2" id="KW-1185">Reference proteome</keyword>
<protein>
    <submittedName>
        <fullName evidence="1">Cupin</fullName>
    </submittedName>
</protein>
<dbReference type="InterPro" id="IPR011051">
    <property type="entry name" value="RmlC_Cupin_sf"/>
</dbReference>
<dbReference type="EMBL" id="JBFNXR010000022">
    <property type="protein sequence ID" value="MEW9855110.1"/>
    <property type="molecule type" value="Genomic_DNA"/>
</dbReference>
<comment type="caution">
    <text evidence="1">The sequence shown here is derived from an EMBL/GenBank/DDBJ whole genome shotgun (WGS) entry which is preliminary data.</text>
</comment>